<dbReference type="RefSeq" id="WP_012224147.1">
    <property type="nucleotide sequence ID" value="NZ_JABEQJ010000017.1"/>
</dbReference>
<evidence type="ECO:0000313" key="6">
    <source>
        <dbReference type="EMBL" id="MBB2161140.1"/>
    </source>
</evidence>
<dbReference type="PROSITE" id="PS50931">
    <property type="entry name" value="HTH_LYSR"/>
    <property type="match status" value="1"/>
</dbReference>
<keyword evidence="4" id="KW-0804">Transcription</keyword>
<dbReference type="Pfam" id="PF00126">
    <property type="entry name" value="HTH_1"/>
    <property type="match status" value="1"/>
</dbReference>
<dbReference type="InterPro" id="IPR000847">
    <property type="entry name" value="LysR_HTH_N"/>
</dbReference>
<proteinExistence type="inferred from homology"/>
<comment type="similarity">
    <text evidence="1">Belongs to the LysR transcriptional regulatory family.</text>
</comment>
<evidence type="ECO:0000259" key="5">
    <source>
        <dbReference type="PROSITE" id="PS50931"/>
    </source>
</evidence>
<evidence type="ECO:0000256" key="4">
    <source>
        <dbReference type="ARBA" id="ARBA00023163"/>
    </source>
</evidence>
<keyword evidence="2" id="KW-0805">Transcription regulation</keyword>
<evidence type="ECO:0000256" key="3">
    <source>
        <dbReference type="ARBA" id="ARBA00023125"/>
    </source>
</evidence>
<keyword evidence="3" id="KW-0238">DNA-binding</keyword>
<dbReference type="SUPFAM" id="SSF46785">
    <property type="entry name" value="Winged helix' DNA-binding domain"/>
    <property type="match status" value="1"/>
</dbReference>
<protein>
    <submittedName>
        <fullName evidence="6">LysR family transcriptional regulator</fullName>
    </submittedName>
</protein>
<dbReference type="CDD" id="cd08414">
    <property type="entry name" value="PBP2_LTTR_aromatics_like"/>
    <property type="match status" value="1"/>
</dbReference>
<evidence type="ECO:0000256" key="1">
    <source>
        <dbReference type="ARBA" id="ARBA00009437"/>
    </source>
</evidence>
<evidence type="ECO:0000313" key="7">
    <source>
        <dbReference type="Proteomes" id="UP000589085"/>
    </source>
</evidence>
<dbReference type="PANTHER" id="PTHR30346:SF0">
    <property type="entry name" value="HCA OPERON TRANSCRIPTIONAL ACTIVATOR HCAR"/>
    <property type="match status" value="1"/>
</dbReference>
<dbReference type="InterPro" id="IPR036390">
    <property type="entry name" value="WH_DNA-bd_sf"/>
</dbReference>
<dbReference type="GO" id="GO:0003677">
    <property type="term" value="F:DNA binding"/>
    <property type="evidence" value="ECO:0007669"/>
    <property type="project" value="UniProtKB-KW"/>
</dbReference>
<gene>
    <name evidence="6" type="ORF">HLH48_13310</name>
</gene>
<comment type="caution">
    <text evidence="6">The sequence shown here is derived from an EMBL/GenBank/DDBJ whole genome shotgun (WGS) entry which is preliminary data.</text>
</comment>
<dbReference type="Gene3D" id="3.40.190.10">
    <property type="entry name" value="Periplasmic binding protein-like II"/>
    <property type="match status" value="2"/>
</dbReference>
<dbReference type="SUPFAM" id="SSF53850">
    <property type="entry name" value="Periplasmic binding protein-like II"/>
    <property type="match status" value="1"/>
</dbReference>
<dbReference type="EMBL" id="JABEQJ010000017">
    <property type="protein sequence ID" value="MBB2161140.1"/>
    <property type="molecule type" value="Genomic_DNA"/>
</dbReference>
<sequence>MRSANLEYFKLAVEAGSLTRAAGLHGVRVSTFTRAIDKLEDEFGVTLLERNHAGVRLTAAGDLLFRRIVTLLDDLDEVKALCQMLGTGRRGVVRIGTLLPPVGVQFRLALSVWKSKHPDIRVIFYEMGTRDLRSALFRRRVDVIFSTPFAKSGAIESLPFCSENLMVALSSEHSLHQYPSITRGQLRNETFLVQDWGSDHSVRNHYMEILGKDVKIETHPAGKQSVFALVSAGYGVTLAVQSQAERGFPGVIFRPLRESDAHLPIRLGWDAGRQDAVTGRFVAFIRDFVRQR</sequence>
<dbReference type="Proteomes" id="UP000589085">
    <property type="component" value="Unassembled WGS sequence"/>
</dbReference>
<dbReference type="GO" id="GO:0032993">
    <property type="term" value="C:protein-DNA complex"/>
    <property type="evidence" value="ECO:0007669"/>
    <property type="project" value="TreeGrafter"/>
</dbReference>
<dbReference type="Pfam" id="PF03466">
    <property type="entry name" value="LysR_substrate"/>
    <property type="match status" value="1"/>
</dbReference>
<dbReference type="PANTHER" id="PTHR30346">
    <property type="entry name" value="TRANSCRIPTIONAL DUAL REGULATOR HCAR-RELATED"/>
    <property type="match status" value="1"/>
</dbReference>
<evidence type="ECO:0000256" key="2">
    <source>
        <dbReference type="ARBA" id="ARBA00023015"/>
    </source>
</evidence>
<reference evidence="6 7" key="1">
    <citation type="submission" date="2020-04" db="EMBL/GenBank/DDBJ databases">
        <title>Description of novel Gluconacetobacter.</title>
        <authorList>
            <person name="Sombolestani A."/>
        </authorList>
    </citation>
    <scope>NUCLEOTIDE SEQUENCE [LARGE SCALE GENOMIC DNA]</scope>
    <source>
        <strain evidence="6 7">LMG 19747</strain>
    </source>
</reference>
<feature type="domain" description="HTH lysR-type" evidence="5">
    <location>
        <begin position="1"/>
        <end position="58"/>
    </location>
</feature>
<dbReference type="AlphaFoldDB" id="A0A7W4IE32"/>
<organism evidence="6 7">
    <name type="scientific">Gluconacetobacter sacchari</name>
    <dbReference type="NCBI Taxonomy" id="92759"/>
    <lineage>
        <taxon>Bacteria</taxon>
        <taxon>Pseudomonadati</taxon>
        <taxon>Pseudomonadota</taxon>
        <taxon>Alphaproteobacteria</taxon>
        <taxon>Acetobacterales</taxon>
        <taxon>Acetobacteraceae</taxon>
        <taxon>Gluconacetobacter</taxon>
    </lineage>
</organism>
<dbReference type="InterPro" id="IPR005119">
    <property type="entry name" value="LysR_subst-bd"/>
</dbReference>
<name>A0A7W4IE32_9PROT</name>
<dbReference type="GO" id="GO:0003700">
    <property type="term" value="F:DNA-binding transcription factor activity"/>
    <property type="evidence" value="ECO:0007669"/>
    <property type="project" value="InterPro"/>
</dbReference>
<dbReference type="Gene3D" id="1.10.10.10">
    <property type="entry name" value="Winged helix-like DNA-binding domain superfamily/Winged helix DNA-binding domain"/>
    <property type="match status" value="1"/>
</dbReference>
<dbReference type="InterPro" id="IPR036388">
    <property type="entry name" value="WH-like_DNA-bd_sf"/>
</dbReference>
<accession>A0A7W4IE32</accession>